<dbReference type="Proteomes" id="UP000036356">
    <property type="component" value="Unassembled WGS sequence"/>
</dbReference>
<proteinExistence type="predicted"/>
<accession>A0A0J1FSM1</accession>
<dbReference type="PROSITE" id="PS51257">
    <property type="entry name" value="PROKAR_LIPOPROTEIN"/>
    <property type="match status" value="1"/>
</dbReference>
<protein>
    <submittedName>
        <fullName evidence="1">Uncharacterized protein</fullName>
    </submittedName>
</protein>
<organism evidence="1 2">
    <name type="scientific">Desulfosporosinus acididurans</name>
    <dbReference type="NCBI Taxonomy" id="476652"/>
    <lineage>
        <taxon>Bacteria</taxon>
        <taxon>Bacillati</taxon>
        <taxon>Bacillota</taxon>
        <taxon>Clostridia</taxon>
        <taxon>Eubacteriales</taxon>
        <taxon>Desulfitobacteriaceae</taxon>
        <taxon>Desulfosporosinus</taxon>
    </lineage>
</organism>
<dbReference type="EMBL" id="LDZY01000005">
    <property type="protein sequence ID" value="KLU66480.1"/>
    <property type="molecule type" value="Genomic_DNA"/>
</dbReference>
<evidence type="ECO:0000313" key="1">
    <source>
        <dbReference type="EMBL" id="KLU66480.1"/>
    </source>
</evidence>
<comment type="caution">
    <text evidence="1">The sequence shown here is derived from an EMBL/GenBank/DDBJ whole genome shotgun (WGS) entry which is preliminary data.</text>
</comment>
<dbReference type="STRING" id="476652.DEAC_c18790"/>
<name>A0A0J1FSM1_9FIRM</name>
<dbReference type="PATRIC" id="fig|476652.3.peg.1944"/>
<sequence length="122" mass="13346">MSRWKTIGLVLILGLGIGCLVPMATTWLSAKNLAVPKGYLEDGVALVSANAPETRAYHFSLNNNVLSVQEGKLGTEGKVIIKGLDVKTWPKAMLKMAPKVEFNSLDEVQSFIDTANEDLWKE</sequence>
<reference evidence="1 2" key="1">
    <citation type="submission" date="2015-06" db="EMBL/GenBank/DDBJ databases">
        <title>Draft genome of the moderately acidophilic sulfate reducer Candidatus Desulfosporosinus acididurans strain M1.</title>
        <authorList>
            <person name="Poehlein A."/>
            <person name="Petzsch P."/>
            <person name="Johnson B.D."/>
            <person name="Schloemann M."/>
            <person name="Daniel R."/>
            <person name="Muehling M."/>
        </authorList>
    </citation>
    <scope>NUCLEOTIDE SEQUENCE [LARGE SCALE GENOMIC DNA]</scope>
    <source>
        <strain evidence="1 2">M1</strain>
    </source>
</reference>
<dbReference type="RefSeq" id="WP_047809727.1">
    <property type="nucleotide sequence ID" value="NZ_LDZY01000005.1"/>
</dbReference>
<gene>
    <name evidence="1" type="ORF">DEAC_c18790</name>
</gene>
<keyword evidence="2" id="KW-1185">Reference proteome</keyword>
<evidence type="ECO:0000313" key="2">
    <source>
        <dbReference type="Proteomes" id="UP000036356"/>
    </source>
</evidence>
<dbReference type="AlphaFoldDB" id="A0A0J1FSM1"/>